<reference evidence="1 2" key="1">
    <citation type="submission" date="2024-04" db="EMBL/GenBank/DDBJ databases">
        <title>Tritrichomonas musculus Genome.</title>
        <authorList>
            <person name="Alves-Ferreira E."/>
            <person name="Grigg M."/>
            <person name="Lorenzi H."/>
            <person name="Galac M."/>
        </authorList>
    </citation>
    <scope>NUCLEOTIDE SEQUENCE [LARGE SCALE GENOMIC DNA]</scope>
    <source>
        <strain evidence="1 2">EAF2021</strain>
    </source>
</reference>
<evidence type="ECO:0000313" key="2">
    <source>
        <dbReference type="Proteomes" id="UP001470230"/>
    </source>
</evidence>
<organism evidence="1 2">
    <name type="scientific">Tritrichomonas musculus</name>
    <dbReference type="NCBI Taxonomy" id="1915356"/>
    <lineage>
        <taxon>Eukaryota</taxon>
        <taxon>Metamonada</taxon>
        <taxon>Parabasalia</taxon>
        <taxon>Tritrichomonadida</taxon>
        <taxon>Tritrichomonadidae</taxon>
        <taxon>Tritrichomonas</taxon>
    </lineage>
</organism>
<dbReference type="Proteomes" id="UP001470230">
    <property type="component" value="Unassembled WGS sequence"/>
</dbReference>
<dbReference type="EMBL" id="JAPFFF010000013">
    <property type="protein sequence ID" value="KAK8871522.1"/>
    <property type="molecule type" value="Genomic_DNA"/>
</dbReference>
<comment type="caution">
    <text evidence="1">The sequence shown here is derived from an EMBL/GenBank/DDBJ whole genome shotgun (WGS) entry which is preliminary data.</text>
</comment>
<protein>
    <submittedName>
        <fullName evidence="1">Uncharacterized protein</fullName>
    </submittedName>
</protein>
<accession>A0ABR2J2S2</accession>
<proteinExistence type="predicted"/>
<gene>
    <name evidence="1" type="ORF">M9Y10_007251</name>
</gene>
<keyword evidence="2" id="KW-1185">Reference proteome</keyword>
<sequence>MCVVWCETPTILYYQRPTTRYIDTDDYLFNKLKRDRKKTHLEDTISKEQRRLRFDREVHKRDQSAIRERINDIKEFWRTQSLKKTKIEKYLDELDIWTPDENVNSLKSFREWKQLGNEQQRIVDDIMEQLERSPHQWAINFEQLNNKGR</sequence>
<evidence type="ECO:0000313" key="1">
    <source>
        <dbReference type="EMBL" id="KAK8871522.1"/>
    </source>
</evidence>
<name>A0ABR2J2S2_9EUKA</name>